<name>A0A426YZN1_ENSVE</name>
<organism evidence="2 3">
    <name type="scientific">Ensete ventricosum</name>
    <name type="common">Abyssinian banana</name>
    <name type="synonym">Musa ensete</name>
    <dbReference type="NCBI Taxonomy" id="4639"/>
    <lineage>
        <taxon>Eukaryota</taxon>
        <taxon>Viridiplantae</taxon>
        <taxon>Streptophyta</taxon>
        <taxon>Embryophyta</taxon>
        <taxon>Tracheophyta</taxon>
        <taxon>Spermatophyta</taxon>
        <taxon>Magnoliopsida</taxon>
        <taxon>Liliopsida</taxon>
        <taxon>Zingiberales</taxon>
        <taxon>Musaceae</taxon>
        <taxon>Ensete</taxon>
    </lineage>
</organism>
<feature type="region of interest" description="Disordered" evidence="1">
    <location>
        <begin position="101"/>
        <end position="120"/>
    </location>
</feature>
<evidence type="ECO:0000313" key="2">
    <source>
        <dbReference type="EMBL" id="RRT57209.1"/>
    </source>
</evidence>
<evidence type="ECO:0000256" key="1">
    <source>
        <dbReference type="SAM" id="MobiDB-lite"/>
    </source>
</evidence>
<protein>
    <submittedName>
        <fullName evidence="2">Uncharacterized protein</fullName>
    </submittedName>
</protein>
<dbReference type="EMBL" id="AMZH03009274">
    <property type="protein sequence ID" value="RRT57209.1"/>
    <property type="molecule type" value="Genomic_DNA"/>
</dbReference>
<dbReference type="Proteomes" id="UP000287651">
    <property type="component" value="Unassembled WGS sequence"/>
</dbReference>
<feature type="region of interest" description="Disordered" evidence="1">
    <location>
        <begin position="137"/>
        <end position="166"/>
    </location>
</feature>
<evidence type="ECO:0000313" key="3">
    <source>
        <dbReference type="Proteomes" id="UP000287651"/>
    </source>
</evidence>
<dbReference type="AlphaFoldDB" id="A0A426YZN1"/>
<accession>A0A426YZN1</accession>
<proteinExistence type="predicted"/>
<feature type="compositionally biased region" description="Basic and acidic residues" evidence="1">
    <location>
        <begin position="101"/>
        <end position="111"/>
    </location>
</feature>
<comment type="caution">
    <text evidence="2">The sequence shown here is derived from an EMBL/GenBank/DDBJ whole genome shotgun (WGS) entry which is preliminary data.</text>
</comment>
<reference evidence="2 3" key="1">
    <citation type="journal article" date="2014" name="Agronomy (Basel)">
        <title>A Draft Genome Sequence for Ensete ventricosum, the Drought-Tolerant Tree Against Hunger.</title>
        <authorList>
            <person name="Harrison J."/>
            <person name="Moore K.A."/>
            <person name="Paszkiewicz K."/>
            <person name="Jones T."/>
            <person name="Grant M."/>
            <person name="Ambacheew D."/>
            <person name="Muzemil S."/>
            <person name="Studholme D.J."/>
        </authorList>
    </citation>
    <scope>NUCLEOTIDE SEQUENCE [LARGE SCALE GENOMIC DNA]</scope>
</reference>
<gene>
    <name evidence="2" type="ORF">B296_00001624</name>
</gene>
<sequence>MEGLNFLAVLGHRSEVIIKEVFKHHGPIFGKVMEISNHGIEAQDPNNDAPILVKSRGHHELLGDGLSYSYASSRCVPRVGLIRAARELDCFSAHLRLREPAKSKDKAEGRTSVESSIPCSHGGRALVVKGAEEVENAKANSKYQDRVEGQRPRNIIRPTSMGFSSR</sequence>